<organism evidence="3 4">
    <name type="scientific">Listeria booriae</name>
    <dbReference type="NCBI Taxonomy" id="1552123"/>
    <lineage>
        <taxon>Bacteria</taxon>
        <taxon>Bacillati</taxon>
        <taxon>Bacillota</taxon>
        <taxon>Bacilli</taxon>
        <taxon>Bacillales</taxon>
        <taxon>Listeriaceae</taxon>
        <taxon>Listeria</taxon>
    </lineage>
</organism>
<dbReference type="SUPFAM" id="SSF57783">
    <property type="entry name" value="Zinc beta-ribbon"/>
    <property type="match status" value="1"/>
</dbReference>
<dbReference type="AlphaFoldDB" id="A0A7X0XTP6"/>
<dbReference type="Proteomes" id="UP000547643">
    <property type="component" value="Unassembled WGS sequence"/>
</dbReference>
<evidence type="ECO:0000313" key="4">
    <source>
        <dbReference type="Proteomes" id="UP000547643"/>
    </source>
</evidence>
<dbReference type="Pfam" id="PF13154">
    <property type="entry name" value="DUF3991"/>
    <property type="match status" value="1"/>
</dbReference>
<feature type="region of interest" description="Disordered" evidence="1">
    <location>
        <begin position="453"/>
        <end position="478"/>
    </location>
</feature>
<sequence>MAVKERKGDKFQPASAIQKANEVDLIDFIDKQGIAYKNQGKYIRLEEHSSFVINKDGQFYWNKQNAGGRGAVSFSMLYYDIPFLEAVSLVNENEYARAEPRVIEPKKFEYDPKTELDNIRQVEKYFTTQRMLQPGLATALHQKNLLAQNDKGGAVFKWYQQGNFVGAEIQGTSKIVPGKRSFKHIYPSETEYWGYYVDIGKPNKLAVFEDKMDGHAYANLHPEKVENCRLFSMNGFSAKAIYNMVYTMSKEGHSCDKIILGLDNDEAGLSYIEQAKTVINEDMLEVDIPPKAEGIEKMDWSAELINRRKAGIEIPNLDLNKIQDPLRGSVKQVVNNIVSLELERDKNVEQPVEQLKQKQGSQEENQQLVSEGDTQTNRKVSQNQSKVDPNLASLADMQPPEDYHVAADLTNRNESASKQQSLDELNQAHIEKVKESKVVGGFKANLFEQNQKTVVSKQTSKKSTEKPRTAPNTELPTNHIKSKNISELEREYVDLIKWNVVHSFSSSQTTVSALPELARAKEIEREDNNKRMKELEVFYGPEKIYQLKKIAVQEMKMMKLNEPLKEAVERYEKRIDMEMQLRPKQVKDKGRNR</sequence>
<comment type="caution">
    <text evidence="3">The sequence shown here is derived from an EMBL/GenBank/DDBJ whole genome shotgun (WGS) entry which is preliminary data.</text>
</comment>
<protein>
    <submittedName>
        <fullName evidence="3">DUF3991 domain-containing protein</fullName>
    </submittedName>
</protein>
<proteinExistence type="predicted"/>
<gene>
    <name evidence="3" type="ORF">HCA46_17095</name>
</gene>
<dbReference type="Pfam" id="PF13155">
    <property type="entry name" value="Toprim_2"/>
    <property type="match status" value="1"/>
</dbReference>
<evidence type="ECO:0000259" key="2">
    <source>
        <dbReference type="Pfam" id="PF13154"/>
    </source>
</evidence>
<accession>A0A7X0XTP6</accession>
<evidence type="ECO:0000256" key="1">
    <source>
        <dbReference type="SAM" id="MobiDB-lite"/>
    </source>
</evidence>
<reference evidence="3 4" key="1">
    <citation type="submission" date="2020-03" db="EMBL/GenBank/DDBJ databases">
        <title>Soil Listeria distribution.</title>
        <authorList>
            <person name="Liao J."/>
            <person name="Wiedmann M."/>
        </authorList>
    </citation>
    <scope>NUCLEOTIDE SEQUENCE [LARGE SCALE GENOMIC DNA]</scope>
    <source>
        <strain evidence="3 4">FSL L7-1017</strain>
    </source>
</reference>
<feature type="domain" description="DUF3991" evidence="2">
    <location>
        <begin position="125"/>
        <end position="184"/>
    </location>
</feature>
<evidence type="ECO:0000313" key="3">
    <source>
        <dbReference type="EMBL" id="MBC1780543.1"/>
    </source>
</evidence>
<dbReference type="InterPro" id="IPR025054">
    <property type="entry name" value="DUF3991"/>
</dbReference>
<dbReference type="EMBL" id="JAARUV010000010">
    <property type="protein sequence ID" value="MBC1780543.1"/>
    <property type="molecule type" value="Genomic_DNA"/>
</dbReference>
<dbReference type="RefSeq" id="WP_185495772.1">
    <property type="nucleotide sequence ID" value="NZ_JAARUV010000010.1"/>
</dbReference>
<feature type="region of interest" description="Disordered" evidence="1">
    <location>
        <begin position="348"/>
        <end position="399"/>
    </location>
</feature>
<feature type="compositionally biased region" description="Polar residues" evidence="1">
    <location>
        <begin position="357"/>
        <end position="387"/>
    </location>
</feature>
<name>A0A7X0XTP6_9LIST</name>